<evidence type="ECO:0000313" key="2">
    <source>
        <dbReference type="EMBL" id="GGA92957.1"/>
    </source>
</evidence>
<name>A0A916WFP0_9HYPH</name>
<comment type="caution">
    <text evidence="2">The sequence shown here is derived from an EMBL/GenBank/DDBJ whole genome shotgun (WGS) entry which is preliminary data.</text>
</comment>
<sequence length="54" mass="6081">MTKKALTPRRDRLTEHYREIGPAALVAALLAAPRGRSDARNDNRRSILTRKKPA</sequence>
<reference evidence="2" key="1">
    <citation type="journal article" date="2014" name="Int. J. Syst. Evol. Microbiol.">
        <title>Complete genome sequence of Corynebacterium casei LMG S-19264T (=DSM 44701T), isolated from a smear-ripened cheese.</title>
        <authorList>
            <consortium name="US DOE Joint Genome Institute (JGI-PGF)"/>
            <person name="Walter F."/>
            <person name="Albersmeier A."/>
            <person name="Kalinowski J."/>
            <person name="Ruckert C."/>
        </authorList>
    </citation>
    <scope>NUCLEOTIDE SEQUENCE</scope>
    <source>
        <strain evidence="2">CGMCC 1.15082</strain>
    </source>
</reference>
<evidence type="ECO:0000256" key="1">
    <source>
        <dbReference type="SAM" id="MobiDB-lite"/>
    </source>
</evidence>
<feature type="compositionally biased region" description="Basic and acidic residues" evidence="1">
    <location>
        <begin position="35"/>
        <end position="45"/>
    </location>
</feature>
<evidence type="ECO:0000313" key="3">
    <source>
        <dbReference type="Proteomes" id="UP000646478"/>
    </source>
</evidence>
<organism evidence="2 3">
    <name type="scientific">Brucella endophytica</name>
    <dbReference type="NCBI Taxonomy" id="1963359"/>
    <lineage>
        <taxon>Bacteria</taxon>
        <taxon>Pseudomonadati</taxon>
        <taxon>Pseudomonadota</taxon>
        <taxon>Alphaproteobacteria</taxon>
        <taxon>Hyphomicrobiales</taxon>
        <taxon>Brucellaceae</taxon>
        <taxon>Brucella/Ochrobactrum group</taxon>
        <taxon>Brucella</taxon>
    </lineage>
</organism>
<keyword evidence="3" id="KW-1185">Reference proteome</keyword>
<dbReference type="RefSeq" id="WP_188824153.1">
    <property type="nucleotide sequence ID" value="NZ_BMHH01000007.1"/>
</dbReference>
<dbReference type="EMBL" id="BMHH01000007">
    <property type="protein sequence ID" value="GGA92957.1"/>
    <property type="molecule type" value="Genomic_DNA"/>
</dbReference>
<gene>
    <name evidence="2" type="ORF">GCM10011491_21290</name>
</gene>
<dbReference type="AlphaFoldDB" id="A0A916WFP0"/>
<reference evidence="2" key="2">
    <citation type="submission" date="2020-09" db="EMBL/GenBank/DDBJ databases">
        <authorList>
            <person name="Sun Q."/>
            <person name="Zhou Y."/>
        </authorList>
    </citation>
    <scope>NUCLEOTIDE SEQUENCE</scope>
    <source>
        <strain evidence="2">CGMCC 1.15082</strain>
    </source>
</reference>
<accession>A0A916WFP0</accession>
<feature type="region of interest" description="Disordered" evidence="1">
    <location>
        <begin position="34"/>
        <end position="54"/>
    </location>
</feature>
<protein>
    <submittedName>
        <fullName evidence="2">Uncharacterized protein</fullName>
    </submittedName>
</protein>
<proteinExistence type="predicted"/>
<dbReference type="Proteomes" id="UP000646478">
    <property type="component" value="Unassembled WGS sequence"/>
</dbReference>